<dbReference type="NCBIfam" id="TIGR01378">
    <property type="entry name" value="thi_PPkinase"/>
    <property type="match status" value="1"/>
</dbReference>
<evidence type="ECO:0000259" key="6">
    <source>
        <dbReference type="SMART" id="SM00983"/>
    </source>
</evidence>
<dbReference type="InterPro" id="IPR007371">
    <property type="entry name" value="TPK_catalytic"/>
</dbReference>
<keyword evidence="4" id="KW-0067">ATP-binding</keyword>
<dbReference type="InterPro" id="IPR036759">
    <property type="entry name" value="TPK_catalytic_sf"/>
</dbReference>
<dbReference type="InterPro" id="IPR053149">
    <property type="entry name" value="TPK"/>
</dbReference>
<keyword evidence="1 7" id="KW-0808">Transferase</keyword>
<dbReference type="CDD" id="cd07995">
    <property type="entry name" value="TPK"/>
    <property type="match status" value="1"/>
</dbReference>
<dbReference type="PANTHER" id="PTHR41299">
    <property type="entry name" value="THIAMINE PYROPHOSPHOKINASE"/>
    <property type="match status" value="1"/>
</dbReference>
<dbReference type="SUPFAM" id="SSF63999">
    <property type="entry name" value="Thiamin pyrophosphokinase, catalytic domain"/>
    <property type="match status" value="1"/>
</dbReference>
<keyword evidence="8" id="KW-1185">Reference proteome</keyword>
<keyword evidence="2" id="KW-0547">Nucleotide-binding</keyword>
<dbReference type="RefSeq" id="WP_212569947.1">
    <property type="nucleotide sequence ID" value="NZ_CP073084.1"/>
</dbReference>
<sequence>MTKLAVVAGGDLELLPTAYDGYIGVDAGCLALLDNGLPLDIAVGDFDSISKEELARVQAQARLVIQAPAEKDDTDLELALKEVFQRYPEAQVTIYGAFGGRLDHMMANLFLASEPALAPFMRQIELVDKLNLVRFYPAGQHRLFPQKDMTYVSFMPEGGGRLSIWGAKYPLDEAHYFLKKCYASNEFIDREMNIGLDKGYVIVIYSKDRR</sequence>
<protein>
    <recommendedName>
        <fullName evidence="5">Thiamine diphosphokinase</fullName>
        <ecNumber evidence="5">2.7.6.2</ecNumber>
    </recommendedName>
</protein>
<dbReference type="EC" id="2.7.6.2" evidence="5"/>
<organism evidence="7 8">
    <name type="scientific">Streptococcus oriscaviae</name>
    <dbReference type="NCBI Taxonomy" id="2781599"/>
    <lineage>
        <taxon>Bacteria</taxon>
        <taxon>Bacillati</taxon>
        <taxon>Bacillota</taxon>
        <taxon>Bacilli</taxon>
        <taxon>Lactobacillales</taxon>
        <taxon>Streptococcaceae</taxon>
        <taxon>Streptococcus</taxon>
    </lineage>
</organism>
<evidence type="ECO:0000313" key="8">
    <source>
        <dbReference type="Proteomes" id="UP000677616"/>
    </source>
</evidence>
<name>A0ABX7YJI1_9STRE</name>
<dbReference type="Gene3D" id="3.40.50.10240">
    <property type="entry name" value="Thiamin pyrophosphokinase, catalytic domain"/>
    <property type="match status" value="1"/>
</dbReference>
<dbReference type="GO" id="GO:0004788">
    <property type="term" value="F:thiamine diphosphokinase activity"/>
    <property type="evidence" value="ECO:0007669"/>
    <property type="project" value="UniProtKB-EC"/>
</dbReference>
<dbReference type="InterPro" id="IPR007373">
    <property type="entry name" value="Thiamin_PyroPKinase_B1-bd"/>
</dbReference>
<dbReference type="Pfam" id="PF04263">
    <property type="entry name" value="TPK_catalytic"/>
    <property type="match status" value="1"/>
</dbReference>
<evidence type="ECO:0000256" key="1">
    <source>
        <dbReference type="ARBA" id="ARBA00022679"/>
    </source>
</evidence>
<proteinExistence type="predicted"/>
<evidence type="ECO:0000256" key="2">
    <source>
        <dbReference type="ARBA" id="ARBA00022741"/>
    </source>
</evidence>
<dbReference type="SMART" id="SM00983">
    <property type="entry name" value="TPK_B1_binding"/>
    <property type="match status" value="1"/>
</dbReference>
<dbReference type="EMBL" id="CP073084">
    <property type="protein sequence ID" value="QUE53787.1"/>
    <property type="molecule type" value="Genomic_DNA"/>
</dbReference>
<evidence type="ECO:0000313" key="7">
    <source>
        <dbReference type="EMBL" id="QUE53787.1"/>
    </source>
</evidence>
<dbReference type="Proteomes" id="UP000677616">
    <property type="component" value="Chromosome"/>
</dbReference>
<feature type="domain" description="Thiamin pyrophosphokinase thiamin-binding" evidence="6">
    <location>
        <begin position="139"/>
        <end position="202"/>
    </location>
</feature>
<reference evidence="7 8" key="1">
    <citation type="submission" date="2021-04" db="EMBL/GenBank/DDBJ databases">
        <title>Complete genome sequence of a novel Streptococcus species.</title>
        <authorList>
            <person name="Teng J.L.L."/>
        </authorList>
    </citation>
    <scope>NUCLEOTIDE SEQUENCE [LARGE SCALE GENOMIC DNA]</scope>
    <source>
        <strain evidence="7 8">HKU75</strain>
    </source>
</reference>
<dbReference type="Pfam" id="PF04265">
    <property type="entry name" value="TPK_B1_binding"/>
    <property type="match status" value="1"/>
</dbReference>
<keyword evidence="3" id="KW-0418">Kinase</keyword>
<gene>
    <name evidence="7" type="ORF">INT76_08125</name>
</gene>
<evidence type="ECO:0000256" key="5">
    <source>
        <dbReference type="NCBIfam" id="TIGR01378"/>
    </source>
</evidence>
<evidence type="ECO:0000256" key="3">
    <source>
        <dbReference type="ARBA" id="ARBA00022777"/>
    </source>
</evidence>
<accession>A0ABX7YJI1</accession>
<dbReference type="InterPro" id="IPR006282">
    <property type="entry name" value="Thi_PPkinase"/>
</dbReference>
<evidence type="ECO:0000256" key="4">
    <source>
        <dbReference type="ARBA" id="ARBA00022840"/>
    </source>
</evidence>
<dbReference type="PANTHER" id="PTHR41299:SF1">
    <property type="entry name" value="THIAMINE PYROPHOSPHOKINASE"/>
    <property type="match status" value="1"/>
</dbReference>